<evidence type="ECO:0000259" key="1">
    <source>
        <dbReference type="Pfam" id="PF00899"/>
    </source>
</evidence>
<dbReference type="PANTHER" id="PTHR43267">
    <property type="entry name" value="TRNA THREONYLCARBAMOYLADENOSINE DEHYDRATASE"/>
    <property type="match status" value="1"/>
</dbReference>
<dbReference type="EMBL" id="AVPG01000035">
    <property type="protein sequence ID" value="KGX84574.1"/>
    <property type="molecule type" value="Genomic_DNA"/>
</dbReference>
<dbReference type="PANTHER" id="PTHR43267:SF1">
    <property type="entry name" value="TRNA THREONYLCARBAMOYLADENOSINE DEHYDRATASE"/>
    <property type="match status" value="1"/>
</dbReference>
<evidence type="ECO:0000313" key="3">
    <source>
        <dbReference type="Proteomes" id="UP000030401"/>
    </source>
</evidence>
<dbReference type="InterPro" id="IPR035985">
    <property type="entry name" value="Ubiquitin-activating_enz"/>
</dbReference>
<sequence length="334" mass="38115">MKKIQFKDSVMVLELLDDVLISHQKALKINKSDTIMKVIDLLKKGTAVEELRNCIPNDDVVNLIEKLNAINALIESWENKYKNQHVERQLFYWEQYDDNPNMLQNKLEDCRVAIIGLGGVGGVVLQNLVAAGVKNYILVDYDKVELHNLNRQYTYNLESVGKLKTSESKGYIEQISKDSNVITFNEQILSHKDLNILNDFPIDIIVNAADQPFNISEEIYLYCKKRNIPFITGGLGIYSGSFGPLLDRYSYEKQIAFETVNDPLIKKYYSGSPVKGSIGTTNSIISSLMAHNIILYLIEKKPFAYEKQVSLNFNNLSFDIRVFEGEKNEKSTYS</sequence>
<evidence type="ECO:0000313" key="2">
    <source>
        <dbReference type="EMBL" id="KGX84574.1"/>
    </source>
</evidence>
<accession>A0A0A5FXQ9</accession>
<name>A0A0A5FXQ9_9BACI</name>
<keyword evidence="3" id="KW-1185">Reference proteome</keyword>
<dbReference type="InterPro" id="IPR045886">
    <property type="entry name" value="ThiF/MoeB/HesA"/>
</dbReference>
<dbReference type="GO" id="GO:0061503">
    <property type="term" value="F:tRNA threonylcarbamoyladenosine dehydratase"/>
    <property type="evidence" value="ECO:0007669"/>
    <property type="project" value="TreeGrafter"/>
</dbReference>
<dbReference type="eggNOG" id="COG0476">
    <property type="taxonomic scope" value="Bacteria"/>
</dbReference>
<dbReference type="GO" id="GO:0008641">
    <property type="term" value="F:ubiquitin-like modifier activating enzyme activity"/>
    <property type="evidence" value="ECO:0007669"/>
    <property type="project" value="InterPro"/>
</dbReference>
<dbReference type="STRING" id="1385512.N784_13110"/>
<dbReference type="OrthoDB" id="9804286at2"/>
<dbReference type="Pfam" id="PF00899">
    <property type="entry name" value="ThiF"/>
    <property type="match status" value="1"/>
</dbReference>
<organism evidence="2 3">
    <name type="scientific">Pontibacillus litoralis JSM 072002</name>
    <dbReference type="NCBI Taxonomy" id="1385512"/>
    <lineage>
        <taxon>Bacteria</taxon>
        <taxon>Bacillati</taxon>
        <taxon>Bacillota</taxon>
        <taxon>Bacilli</taxon>
        <taxon>Bacillales</taxon>
        <taxon>Bacillaceae</taxon>
        <taxon>Pontibacillus</taxon>
    </lineage>
</organism>
<proteinExistence type="predicted"/>
<dbReference type="InterPro" id="IPR000594">
    <property type="entry name" value="ThiF_NAD_FAD-bd"/>
</dbReference>
<dbReference type="RefSeq" id="WP_036836152.1">
    <property type="nucleotide sequence ID" value="NZ_AVPG01000035.1"/>
</dbReference>
<comment type="caution">
    <text evidence="2">The sequence shown here is derived from an EMBL/GenBank/DDBJ whole genome shotgun (WGS) entry which is preliminary data.</text>
</comment>
<dbReference type="AlphaFoldDB" id="A0A0A5FXQ9"/>
<dbReference type="GO" id="GO:0061504">
    <property type="term" value="P:cyclic threonylcarbamoyladenosine biosynthetic process"/>
    <property type="evidence" value="ECO:0007669"/>
    <property type="project" value="TreeGrafter"/>
</dbReference>
<feature type="domain" description="THIF-type NAD/FAD binding fold" evidence="1">
    <location>
        <begin position="102"/>
        <end position="329"/>
    </location>
</feature>
<protein>
    <submittedName>
        <fullName evidence="2">Molybdenum cofactor synthesis protein 3</fullName>
    </submittedName>
</protein>
<reference evidence="2 3" key="1">
    <citation type="submission" date="2013-08" db="EMBL/GenBank/DDBJ databases">
        <authorList>
            <person name="Huang J."/>
            <person name="Wang G."/>
        </authorList>
    </citation>
    <scope>NUCLEOTIDE SEQUENCE [LARGE SCALE GENOMIC DNA]</scope>
    <source>
        <strain evidence="2 3">JSM 072002</strain>
    </source>
</reference>
<dbReference type="SUPFAM" id="SSF69572">
    <property type="entry name" value="Activating enzymes of the ubiquitin-like proteins"/>
    <property type="match status" value="1"/>
</dbReference>
<dbReference type="Proteomes" id="UP000030401">
    <property type="component" value="Unassembled WGS sequence"/>
</dbReference>
<gene>
    <name evidence="2" type="ORF">N784_13110</name>
</gene>
<dbReference type="Gene3D" id="3.40.50.720">
    <property type="entry name" value="NAD(P)-binding Rossmann-like Domain"/>
    <property type="match status" value="1"/>
</dbReference>